<gene>
    <name evidence="3" type="ORF">GT409_00970</name>
</gene>
<dbReference type="EMBL" id="CP047593">
    <property type="protein sequence ID" value="QHI68080.1"/>
    <property type="molecule type" value="Genomic_DNA"/>
</dbReference>
<dbReference type="PANTHER" id="PTHR12526:SF638">
    <property type="entry name" value="SPORE COAT PROTEIN SA"/>
    <property type="match status" value="1"/>
</dbReference>
<sequence length="368" mass="41275">MHIIQILPELNQGGVERGTVEFNRELVKRGHQSTVISNGGELMPRIEKDGGRHVLLDVSSKNPLTFFSRVLKLKTELLKLDADLLHARSRVPAWLCWFANKKLRIPFVTTVHGFNSVSKYSEIMVRGDRVIYGSSAIKDYILKNYTTDPAVLRYVPRGIDMDHFDPARANHDFMAGFRKQHDLENRFVITIVGRITEWKGHDCFIRALAAVQKKHPEAVGVVAGGIWHGKEDYFQSLQQLASDLGADIRFTGSQSEVREIYALSNLVVSAASTKAETFGRTAAEALAMNTPVVASAHGGSLDILIDRQNGLLFEPGNDRDLAEKIEQALQIQFKNMREHILENFSLARMTEDELAVYHELIDTAGLNQ</sequence>
<dbReference type="PANTHER" id="PTHR12526">
    <property type="entry name" value="GLYCOSYLTRANSFERASE"/>
    <property type="match status" value="1"/>
</dbReference>
<dbReference type="Proteomes" id="UP000464954">
    <property type="component" value="Chromosome"/>
</dbReference>
<dbReference type="AlphaFoldDB" id="A0A6P1M0J7"/>
<organism evidence="3 4">
    <name type="scientific">Tichowtungia aerotolerans</name>
    <dbReference type="NCBI Taxonomy" id="2697043"/>
    <lineage>
        <taxon>Bacteria</taxon>
        <taxon>Pseudomonadati</taxon>
        <taxon>Kiritimatiellota</taxon>
        <taxon>Tichowtungiia</taxon>
        <taxon>Tichowtungiales</taxon>
        <taxon>Tichowtungiaceae</taxon>
        <taxon>Tichowtungia</taxon>
    </lineage>
</organism>
<dbReference type="SUPFAM" id="SSF53756">
    <property type="entry name" value="UDP-Glycosyltransferase/glycogen phosphorylase"/>
    <property type="match status" value="1"/>
</dbReference>
<evidence type="ECO:0000259" key="1">
    <source>
        <dbReference type="Pfam" id="PF00534"/>
    </source>
</evidence>
<dbReference type="InterPro" id="IPR001296">
    <property type="entry name" value="Glyco_trans_1"/>
</dbReference>
<name>A0A6P1M0J7_9BACT</name>
<proteinExistence type="predicted"/>
<dbReference type="Pfam" id="PF13439">
    <property type="entry name" value="Glyco_transf_4"/>
    <property type="match status" value="1"/>
</dbReference>
<dbReference type="InterPro" id="IPR028098">
    <property type="entry name" value="Glyco_trans_4-like_N"/>
</dbReference>
<dbReference type="Pfam" id="PF00534">
    <property type="entry name" value="Glycos_transf_1"/>
    <property type="match status" value="1"/>
</dbReference>
<feature type="domain" description="Glycosyl transferase family 1" evidence="1">
    <location>
        <begin position="178"/>
        <end position="342"/>
    </location>
</feature>
<accession>A0A6P1M0J7</accession>
<evidence type="ECO:0000313" key="3">
    <source>
        <dbReference type="EMBL" id="QHI68080.1"/>
    </source>
</evidence>
<evidence type="ECO:0000313" key="4">
    <source>
        <dbReference type="Proteomes" id="UP000464954"/>
    </source>
</evidence>
<protein>
    <submittedName>
        <fullName evidence="3">Glycosyltransferase</fullName>
    </submittedName>
</protein>
<keyword evidence="4" id="KW-1185">Reference proteome</keyword>
<dbReference type="Gene3D" id="3.40.50.2000">
    <property type="entry name" value="Glycogen Phosphorylase B"/>
    <property type="match status" value="2"/>
</dbReference>
<dbReference type="GO" id="GO:0016757">
    <property type="term" value="F:glycosyltransferase activity"/>
    <property type="evidence" value="ECO:0007669"/>
    <property type="project" value="InterPro"/>
</dbReference>
<reference evidence="3 4" key="1">
    <citation type="submission" date="2020-01" db="EMBL/GenBank/DDBJ databases">
        <title>Ponticoccus aerotolerans gen. nov., sp. nov., an anaerobic bacterium and proposal of Ponticoccusceae fam. nov., Ponticoccusles ord. nov. and Ponticoccuse classis nov. in the phylum Kiritimatiellaeota.</title>
        <authorList>
            <person name="Zhou L.Y."/>
            <person name="Du Z.J."/>
        </authorList>
    </citation>
    <scope>NUCLEOTIDE SEQUENCE [LARGE SCALE GENOMIC DNA]</scope>
    <source>
        <strain evidence="3 4">S-5007</strain>
    </source>
</reference>
<feature type="domain" description="Glycosyltransferase subfamily 4-like N-terminal" evidence="2">
    <location>
        <begin position="13"/>
        <end position="162"/>
    </location>
</feature>
<keyword evidence="3" id="KW-0808">Transferase</keyword>
<dbReference type="RefSeq" id="WP_160626114.1">
    <property type="nucleotide sequence ID" value="NZ_CP047593.1"/>
</dbReference>
<dbReference type="KEGG" id="taer:GT409_00970"/>
<evidence type="ECO:0000259" key="2">
    <source>
        <dbReference type="Pfam" id="PF13439"/>
    </source>
</evidence>
<dbReference type="CDD" id="cd03819">
    <property type="entry name" value="GT4_WavL-like"/>
    <property type="match status" value="1"/>
</dbReference>